<dbReference type="Proteomes" id="UP000321569">
    <property type="component" value="Unassembled WGS sequence"/>
</dbReference>
<keyword evidence="1" id="KW-0472">Membrane</keyword>
<proteinExistence type="predicted"/>
<name>A0A512PNV0_9LACO</name>
<gene>
    <name evidence="2" type="ORF">LRA02_17560</name>
</gene>
<keyword evidence="1" id="KW-1133">Transmembrane helix</keyword>
<sequence length="177" mass="20236">MYSFINQIRNYVWLKSLAYIIFGLLFLFEPHETLNIFIIILAVFFAVFGIINLISGWWQRSHDDITSYSLTMGVSQLIIALIIWIFAKPLLAFLPFIVGLTLVIMGISKTVDGIQQHREYVNVSPFPNSLYGILLVLVGIMLMFNPFGTVLVVLQFFGATLVVISILDIVMAWRWSR</sequence>
<dbReference type="InterPro" id="IPR005325">
    <property type="entry name" value="DUF308_memb"/>
</dbReference>
<dbReference type="PANTHER" id="PTHR34989">
    <property type="entry name" value="PROTEIN HDED"/>
    <property type="match status" value="1"/>
</dbReference>
<feature type="transmembrane region" description="Helical" evidence="1">
    <location>
        <begin position="150"/>
        <end position="173"/>
    </location>
</feature>
<dbReference type="InterPro" id="IPR052712">
    <property type="entry name" value="Acid_resist_chaperone_HdeD"/>
</dbReference>
<feature type="transmembrane region" description="Helical" evidence="1">
    <location>
        <begin position="67"/>
        <end position="87"/>
    </location>
</feature>
<reference evidence="2 3" key="1">
    <citation type="submission" date="2019-07" db="EMBL/GenBank/DDBJ databases">
        <title>Whole genome shotgun sequence of Lactobacillus rapi NBRC 109618.</title>
        <authorList>
            <person name="Hosoyama A."/>
            <person name="Uohara A."/>
            <person name="Ohji S."/>
            <person name="Ichikawa N."/>
        </authorList>
    </citation>
    <scope>NUCLEOTIDE SEQUENCE [LARGE SCALE GENOMIC DNA]</scope>
    <source>
        <strain evidence="2 3">NBRC 109618</strain>
    </source>
</reference>
<dbReference type="GO" id="GO:0005886">
    <property type="term" value="C:plasma membrane"/>
    <property type="evidence" value="ECO:0007669"/>
    <property type="project" value="TreeGrafter"/>
</dbReference>
<comment type="caution">
    <text evidence="2">The sequence shown here is derived from an EMBL/GenBank/DDBJ whole genome shotgun (WGS) entry which is preliminary data.</text>
</comment>
<evidence type="ECO:0000313" key="3">
    <source>
        <dbReference type="Proteomes" id="UP000321569"/>
    </source>
</evidence>
<feature type="transmembrane region" description="Helical" evidence="1">
    <location>
        <begin position="93"/>
        <end position="111"/>
    </location>
</feature>
<keyword evidence="1" id="KW-0812">Transmembrane</keyword>
<evidence type="ECO:0000256" key="1">
    <source>
        <dbReference type="SAM" id="Phobius"/>
    </source>
</evidence>
<accession>A0A512PNV0</accession>
<dbReference type="OrthoDB" id="2307496at2"/>
<dbReference type="Pfam" id="PF03729">
    <property type="entry name" value="DUF308"/>
    <property type="match status" value="2"/>
</dbReference>
<dbReference type="RefSeq" id="WP_056981417.1">
    <property type="nucleotide sequence ID" value="NZ_BKAM01000038.1"/>
</dbReference>
<organism evidence="2 3">
    <name type="scientific">Lentilactobacillus rapi</name>
    <dbReference type="NCBI Taxonomy" id="481723"/>
    <lineage>
        <taxon>Bacteria</taxon>
        <taxon>Bacillati</taxon>
        <taxon>Bacillota</taxon>
        <taxon>Bacilli</taxon>
        <taxon>Lactobacillales</taxon>
        <taxon>Lactobacillaceae</taxon>
        <taxon>Lentilactobacillus</taxon>
    </lineage>
</organism>
<dbReference type="PANTHER" id="PTHR34989:SF1">
    <property type="entry name" value="PROTEIN HDED"/>
    <property type="match status" value="1"/>
</dbReference>
<feature type="transmembrane region" description="Helical" evidence="1">
    <location>
        <begin position="12"/>
        <end position="28"/>
    </location>
</feature>
<feature type="transmembrane region" description="Helical" evidence="1">
    <location>
        <begin position="123"/>
        <end position="144"/>
    </location>
</feature>
<dbReference type="AlphaFoldDB" id="A0A512PNV0"/>
<evidence type="ECO:0000313" key="2">
    <source>
        <dbReference type="EMBL" id="GEP72888.1"/>
    </source>
</evidence>
<dbReference type="EMBL" id="BKAM01000038">
    <property type="protein sequence ID" value="GEP72888.1"/>
    <property type="molecule type" value="Genomic_DNA"/>
</dbReference>
<protein>
    <submittedName>
        <fullName evidence="2">Membrane protein</fullName>
    </submittedName>
</protein>
<feature type="transmembrane region" description="Helical" evidence="1">
    <location>
        <begin position="34"/>
        <end position="55"/>
    </location>
</feature>
<dbReference type="STRING" id="1423795.FD12_GL000938"/>